<name>A0A1Q6R607_9FIRM</name>
<accession>A0A1Q6R607</accession>
<protein>
    <submittedName>
        <fullName evidence="1">Uncharacterized protein</fullName>
    </submittedName>
</protein>
<comment type="caution">
    <text evidence="1">The sequence shown here is derived from an EMBL/GenBank/DDBJ whole genome shotgun (WGS) entry which is preliminary data.</text>
</comment>
<sequence>MLTLEMLELTEEYVQYKFYPEGKKDNFGIVQVNRKNFKNRFIVKEAVDVSDMYQVMPMFRVGKLVQDGEFPETSACAWY</sequence>
<reference evidence="1 2" key="1">
    <citation type="journal article" date="2016" name="Nat. Biotechnol.">
        <title>Measurement of bacterial replication rates in microbial communities.</title>
        <authorList>
            <person name="Brown C.T."/>
            <person name="Olm M.R."/>
            <person name="Thomas B.C."/>
            <person name="Banfield J.F."/>
        </authorList>
    </citation>
    <scope>NUCLEOTIDE SEQUENCE [LARGE SCALE GENOMIC DNA]</scope>
    <source>
        <strain evidence="1">46_33</strain>
    </source>
</reference>
<evidence type="ECO:0000313" key="2">
    <source>
        <dbReference type="Proteomes" id="UP000186777"/>
    </source>
</evidence>
<proteinExistence type="predicted"/>
<dbReference type="Proteomes" id="UP000186777">
    <property type="component" value="Unassembled WGS sequence"/>
</dbReference>
<organism evidence="1 2">
    <name type="scientific">Phascolarctobacterium succinatutens</name>
    <dbReference type="NCBI Taxonomy" id="626940"/>
    <lineage>
        <taxon>Bacteria</taxon>
        <taxon>Bacillati</taxon>
        <taxon>Bacillota</taxon>
        <taxon>Negativicutes</taxon>
        <taxon>Acidaminococcales</taxon>
        <taxon>Acidaminococcaceae</taxon>
        <taxon>Phascolarctobacterium</taxon>
    </lineage>
</organism>
<dbReference type="AlphaFoldDB" id="A0A1Q6R607"/>
<evidence type="ECO:0000313" key="1">
    <source>
        <dbReference type="EMBL" id="OLA37766.1"/>
    </source>
</evidence>
<dbReference type="EMBL" id="MNTG01000027">
    <property type="protein sequence ID" value="OLA37766.1"/>
    <property type="molecule type" value="Genomic_DNA"/>
</dbReference>
<gene>
    <name evidence="1" type="ORF">BHW43_05050</name>
</gene>